<evidence type="ECO:0000313" key="4">
    <source>
        <dbReference type="Proteomes" id="UP000318102"/>
    </source>
</evidence>
<dbReference type="SUPFAM" id="SSF55383">
    <property type="entry name" value="Copper amine oxidase, domain N"/>
    <property type="match status" value="1"/>
</dbReference>
<dbReference type="AlphaFoldDB" id="A0A559J0G6"/>
<feature type="chain" id="PRO_5022184070" evidence="1">
    <location>
        <begin position="27"/>
        <end position="301"/>
    </location>
</feature>
<dbReference type="Pfam" id="PF07833">
    <property type="entry name" value="Cu_amine_oxidN1"/>
    <property type="match status" value="1"/>
</dbReference>
<dbReference type="InterPro" id="IPR012854">
    <property type="entry name" value="Cu_amine_oxidase-like_N"/>
</dbReference>
<sequence>MKKKFFAITAAVFVWGMISLGADVHAASESEPSVQVIIDSDWQSDFLVLQGRTLVPLVAFHDPEWVTYSYKPKTKTIRIEGSVQKIDIQLTIGSKDVLVNGSKKRLDVPVTIRDGRTYVPLRFLSDQLGGSAYYHKPSKQTIIRTPSYIEKIETLKRGSLADARQIAISLPILREKGALQPMGDGFIIDYIFPEGETMRYFREYKSLKEYIEINKQGYAEVKWATDTYVPPGTKSRERGAEPPDFGKAVYFTDNFMSELTEYGKIDSSGVSTQLGQTEQVLQKNQRRIIVPIHGEQRTDAQ</sequence>
<dbReference type="RefSeq" id="WP_144989782.1">
    <property type="nucleotide sequence ID" value="NZ_VNJK01000001.1"/>
</dbReference>
<feature type="signal peptide" evidence="1">
    <location>
        <begin position="1"/>
        <end position="26"/>
    </location>
</feature>
<reference evidence="3 4" key="1">
    <citation type="submission" date="2019-07" db="EMBL/GenBank/DDBJ databases">
        <authorList>
            <person name="Kim J."/>
        </authorList>
    </citation>
    <scope>NUCLEOTIDE SEQUENCE [LARGE SCALE GENOMIC DNA]</scope>
    <source>
        <strain evidence="3 4">N4</strain>
    </source>
</reference>
<dbReference type="InterPro" id="IPR036582">
    <property type="entry name" value="Mao_N_sf"/>
</dbReference>
<dbReference type="Proteomes" id="UP000318102">
    <property type="component" value="Unassembled WGS sequence"/>
</dbReference>
<feature type="domain" description="Copper amine oxidase-like N-terminal" evidence="2">
    <location>
        <begin position="48"/>
        <end position="142"/>
    </location>
</feature>
<dbReference type="Gene3D" id="3.30.457.10">
    <property type="entry name" value="Copper amine oxidase-like, N-terminal domain"/>
    <property type="match status" value="1"/>
</dbReference>
<keyword evidence="1" id="KW-0732">Signal</keyword>
<evidence type="ECO:0000313" key="3">
    <source>
        <dbReference type="EMBL" id="TVX93367.1"/>
    </source>
</evidence>
<accession>A0A559J0G6</accession>
<keyword evidence="4" id="KW-1185">Reference proteome</keyword>
<dbReference type="OrthoDB" id="2005648at2"/>
<dbReference type="EMBL" id="VNJK01000001">
    <property type="protein sequence ID" value="TVX93367.1"/>
    <property type="molecule type" value="Genomic_DNA"/>
</dbReference>
<evidence type="ECO:0000259" key="2">
    <source>
        <dbReference type="Pfam" id="PF07833"/>
    </source>
</evidence>
<protein>
    <submittedName>
        <fullName evidence="3">Copper amine oxidase N-terminal domain-containing protein</fullName>
    </submittedName>
</protein>
<proteinExistence type="predicted"/>
<name>A0A559J0G6_9BACL</name>
<gene>
    <name evidence="3" type="ORF">FPZ44_10070</name>
</gene>
<evidence type="ECO:0000256" key="1">
    <source>
        <dbReference type="SAM" id="SignalP"/>
    </source>
</evidence>
<organism evidence="3 4">
    <name type="scientific">Paenibacillus agilis</name>
    <dbReference type="NCBI Taxonomy" id="3020863"/>
    <lineage>
        <taxon>Bacteria</taxon>
        <taxon>Bacillati</taxon>
        <taxon>Bacillota</taxon>
        <taxon>Bacilli</taxon>
        <taxon>Bacillales</taxon>
        <taxon>Paenibacillaceae</taxon>
        <taxon>Paenibacillus</taxon>
    </lineage>
</organism>
<comment type="caution">
    <text evidence="3">The sequence shown here is derived from an EMBL/GenBank/DDBJ whole genome shotgun (WGS) entry which is preliminary data.</text>
</comment>